<keyword evidence="1" id="KW-0812">Transmembrane</keyword>
<dbReference type="AlphaFoldDB" id="A0AAE9XCG3"/>
<dbReference type="Proteomes" id="UP001179501">
    <property type="component" value="Chromosome"/>
</dbReference>
<protein>
    <submittedName>
        <fullName evidence="2">Uncharacterized protein</fullName>
    </submittedName>
</protein>
<evidence type="ECO:0000256" key="1">
    <source>
        <dbReference type="SAM" id="Phobius"/>
    </source>
</evidence>
<evidence type="ECO:0000313" key="3">
    <source>
        <dbReference type="Proteomes" id="UP001179501"/>
    </source>
</evidence>
<sequence length="161" mass="18266">MDTQVILNITTITISTILSVGSIILSILFYRESNKQNKETSLLQTEIRNAIEKLEQLYNRTYTDTFGALKTQLDAMQKHIFTSSVGDTATREPNNLRFSVLGCITERKTLTLNELCTQVTGFRETEIQSIVYCFHREGLISFDGKIITYTKTINQNIEGQG</sequence>
<evidence type="ECO:0000313" key="2">
    <source>
        <dbReference type="EMBL" id="WCG03737.1"/>
    </source>
</evidence>
<reference evidence="2" key="1">
    <citation type="submission" date="2023-01" db="EMBL/GenBank/DDBJ databases">
        <title>Phages are important unrecognized players in the ecology of the oral pathogen Porphyromonas gingivalis.</title>
        <authorList>
            <person name="Matrishin C.B."/>
            <person name="Kauffman K.M."/>
        </authorList>
    </citation>
    <scope>NUCLEOTIDE SEQUENCE</scope>
    <source>
        <strain evidence="2">ATCC 49417</strain>
    </source>
</reference>
<name>A0AAE9XCG3_PORGN</name>
<feature type="transmembrane region" description="Helical" evidence="1">
    <location>
        <begin position="6"/>
        <end position="30"/>
    </location>
</feature>
<dbReference type="RefSeq" id="WP_053444346.1">
    <property type="nucleotide sequence ID" value="NZ_CP116614.1"/>
</dbReference>
<gene>
    <name evidence="2" type="ORF">NY151_03095</name>
</gene>
<keyword evidence="1" id="KW-0472">Membrane</keyword>
<keyword evidence="1" id="KW-1133">Transmembrane helix</keyword>
<proteinExistence type="predicted"/>
<organism evidence="2 3">
    <name type="scientific">Porphyromonas gingivalis</name>
    <name type="common">Bacteroides gingivalis</name>
    <dbReference type="NCBI Taxonomy" id="837"/>
    <lineage>
        <taxon>Bacteria</taxon>
        <taxon>Pseudomonadati</taxon>
        <taxon>Bacteroidota</taxon>
        <taxon>Bacteroidia</taxon>
        <taxon>Bacteroidales</taxon>
        <taxon>Porphyromonadaceae</taxon>
        <taxon>Porphyromonas</taxon>
    </lineage>
</organism>
<accession>A0AAE9XCG3</accession>
<dbReference type="EMBL" id="CP116614">
    <property type="protein sequence ID" value="WCG03737.1"/>
    <property type="molecule type" value="Genomic_DNA"/>
</dbReference>